<keyword evidence="4" id="KW-0812">Transmembrane</keyword>
<comment type="similarity">
    <text evidence="2">Belongs to the sodium:neurotransmitter symporter (SNF) (TC 2.A.22) family.</text>
</comment>
<dbReference type="SUPFAM" id="SSF161070">
    <property type="entry name" value="SNF-like"/>
    <property type="match status" value="1"/>
</dbReference>
<dbReference type="OrthoDB" id="6581954at2759"/>
<evidence type="ECO:0000256" key="8">
    <source>
        <dbReference type="PIRSR" id="PIRSR600175-1"/>
    </source>
</evidence>
<dbReference type="PRINTS" id="PR00176">
    <property type="entry name" value="NANEUSMPORT"/>
</dbReference>
<dbReference type="AlphaFoldDB" id="A0A7R8W8U9"/>
<evidence type="ECO:0000256" key="6">
    <source>
        <dbReference type="ARBA" id="ARBA00022989"/>
    </source>
</evidence>
<dbReference type="InterPro" id="IPR037272">
    <property type="entry name" value="SNS_sf"/>
</dbReference>
<sequence length="283" mass="32086">MVYPEVVARLPVAPVWSVLFFFMLLTLGLDSQFALMETVTTAILDAFTSLRERKTLVVLGVSCFGFLGGLIFTTHGGLFWLELLDHYAANYSVLLIATMECVYVAWFYGSRRFLNDIQSMIGRQRREWKIVWTWVWKFLTPATLLFILVFNWIQYEPLKSGSYVFPTWSNVVGWCFSIAPVTAILVIAGVNLYSKGQGPVTNRLWSLFQPGTDWGPAHLRLKKNRSTVLNGFPGGLATIPEFNFSAYEDDDDEGIRMGHSSRDTATAIQAKNLMFLKHQDEPS</sequence>
<comment type="subcellular location">
    <subcellularLocation>
        <location evidence="1">Membrane</location>
        <topology evidence="1">Multi-pass membrane protein</topology>
    </subcellularLocation>
</comment>
<keyword evidence="5" id="KW-0769">Symport</keyword>
<evidence type="ECO:0000256" key="7">
    <source>
        <dbReference type="ARBA" id="ARBA00023136"/>
    </source>
</evidence>
<dbReference type="PANTHER" id="PTHR11616:SF313">
    <property type="entry name" value="TRANSPORTER"/>
    <property type="match status" value="1"/>
</dbReference>
<feature type="binding site" evidence="8">
    <location>
        <position position="31"/>
    </location>
    <ligand>
        <name>Na(+)</name>
        <dbReference type="ChEBI" id="CHEBI:29101"/>
        <label>1</label>
    </ligand>
</feature>
<dbReference type="GO" id="GO:0005886">
    <property type="term" value="C:plasma membrane"/>
    <property type="evidence" value="ECO:0007669"/>
    <property type="project" value="TreeGrafter"/>
</dbReference>
<proteinExistence type="inferred from homology"/>
<evidence type="ECO:0000256" key="3">
    <source>
        <dbReference type="ARBA" id="ARBA00022448"/>
    </source>
</evidence>
<keyword evidence="7" id="KW-0472">Membrane</keyword>
<accession>A0A7R8W8U9</accession>
<gene>
    <name evidence="9" type="ORF">CTOB1V02_LOCUS2917</name>
</gene>
<feature type="binding site" evidence="8">
    <location>
        <position position="27"/>
    </location>
    <ligand>
        <name>Na(+)</name>
        <dbReference type="ChEBI" id="CHEBI:29101"/>
        <label>1</label>
    </ligand>
</feature>
<name>A0A7R8W8U9_9CRUS</name>
<protein>
    <submittedName>
        <fullName evidence="9">Uncharacterized protein</fullName>
    </submittedName>
</protein>
<reference evidence="9" key="1">
    <citation type="submission" date="2020-11" db="EMBL/GenBank/DDBJ databases">
        <authorList>
            <person name="Tran Van P."/>
        </authorList>
    </citation>
    <scope>NUCLEOTIDE SEQUENCE</scope>
</reference>
<dbReference type="InterPro" id="IPR000175">
    <property type="entry name" value="Na/ntran_symport"/>
</dbReference>
<dbReference type="GO" id="GO:0015375">
    <property type="term" value="F:glycine:sodium symporter activity"/>
    <property type="evidence" value="ECO:0007669"/>
    <property type="project" value="TreeGrafter"/>
</dbReference>
<keyword evidence="8" id="KW-0479">Metal-binding</keyword>
<evidence type="ECO:0000313" key="9">
    <source>
        <dbReference type="EMBL" id="CAD7224968.1"/>
    </source>
</evidence>
<dbReference type="PANTHER" id="PTHR11616">
    <property type="entry name" value="SODIUM/CHLORIDE DEPENDENT TRANSPORTER"/>
    <property type="match status" value="1"/>
</dbReference>
<feature type="binding site" evidence="8">
    <location>
        <position position="30"/>
    </location>
    <ligand>
        <name>Na(+)</name>
        <dbReference type="ChEBI" id="CHEBI:29101"/>
        <label>1</label>
    </ligand>
</feature>
<keyword evidence="8" id="KW-0915">Sodium</keyword>
<evidence type="ECO:0000256" key="1">
    <source>
        <dbReference type="ARBA" id="ARBA00004141"/>
    </source>
</evidence>
<keyword evidence="6" id="KW-1133">Transmembrane helix</keyword>
<dbReference type="EMBL" id="OB660476">
    <property type="protein sequence ID" value="CAD7224968.1"/>
    <property type="molecule type" value="Genomic_DNA"/>
</dbReference>
<evidence type="ECO:0000256" key="5">
    <source>
        <dbReference type="ARBA" id="ARBA00022847"/>
    </source>
</evidence>
<evidence type="ECO:0000256" key="4">
    <source>
        <dbReference type="ARBA" id="ARBA00022692"/>
    </source>
</evidence>
<dbReference type="PROSITE" id="PS50267">
    <property type="entry name" value="NA_NEUROTRAN_SYMP_3"/>
    <property type="match status" value="1"/>
</dbReference>
<dbReference type="Pfam" id="PF00209">
    <property type="entry name" value="SNF"/>
    <property type="match status" value="1"/>
</dbReference>
<dbReference type="GO" id="GO:0046872">
    <property type="term" value="F:metal ion binding"/>
    <property type="evidence" value="ECO:0007669"/>
    <property type="project" value="UniProtKB-KW"/>
</dbReference>
<organism evidence="9">
    <name type="scientific">Cyprideis torosa</name>
    <dbReference type="NCBI Taxonomy" id="163714"/>
    <lineage>
        <taxon>Eukaryota</taxon>
        <taxon>Metazoa</taxon>
        <taxon>Ecdysozoa</taxon>
        <taxon>Arthropoda</taxon>
        <taxon>Crustacea</taxon>
        <taxon>Oligostraca</taxon>
        <taxon>Ostracoda</taxon>
        <taxon>Podocopa</taxon>
        <taxon>Podocopida</taxon>
        <taxon>Cytherocopina</taxon>
        <taxon>Cytheroidea</taxon>
        <taxon>Cytherideidae</taxon>
        <taxon>Cyprideis</taxon>
    </lineage>
</organism>
<evidence type="ECO:0000256" key="2">
    <source>
        <dbReference type="ARBA" id="ARBA00006459"/>
    </source>
</evidence>
<keyword evidence="3" id="KW-0813">Transport</keyword>